<accession>A0A9P4NYX9</accession>
<evidence type="ECO:0000256" key="1">
    <source>
        <dbReference type="SAM" id="MobiDB-lite"/>
    </source>
</evidence>
<reference evidence="2" key="1">
    <citation type="journal article" date="2020" name="Stud. Mycol.">
        <title>101 Dothideomycetes genomes: a test case for predicting lifestyles and emergence of pathogens.</title>
        <authorList>
            <person name="Haridas S."/>
            <person name="Albert R."/>
            <person name="Binder M."/>
            <person name="Bloem J."/>
            <person name="Labutti K."/>
            <person name="Salamov A."/>
            <person name="Andreopoulos B."/>
            <person name="Baker S."/>
            <person name="Barry K."/>
            <person name="Bills G."/>
            <person name="Bluhm B."/>
            <person name="Cannon C."/>
            <person name="Castanera R."/>
            <person name="Culley D."/>
            <person name="Daum C."/>
            <person name="Ezra D."/>
            <person name="Gonzalez J."/>
            <person name="Henrissat B."/>
            <person name="Kuo A."/>
            <person name="Liang C."/>
            <person name="Lipzen A."/>
            <person name="Lutzoni F."/>
            <person name="Magnuson J."/>
            <person name="Mondo S."/>
            <person name="Nolan M."/>
            <person name="Ohm R."/>
            <person name="Pangilinan J."/>
            <person name="Park H.-J."/>
            <person name="Ramirez L."/>
            <person name="Alfaro M."/>
            <person name="Sun H."/>
            <person name="Tritt A."/>
            <person name="Yoshinaga Y."/>
            <person name="Zwiers L.-H."/>
            <person name="Turgeon B."/>
            <person name="Goodwin S."/>
            <person name="Spatafora J."/>
            <person name="Crous P."/>
            <person name="Grigoriev I."/>
        </authorList>
    </citation>
    <scope>NUCLEOTIDE SEQUENCE</scope>
    <source>
        <strain evidence="2">CBS 130266</strain>
    </source>
</reference>
<feature type="compositionally biased region" description="Basic and acidic residues" evidence="1">
    <location>
        <begin position="59"/>
        <end position="73"/>
    </location>
</feature>
<keyword evidence="3" id="KW-1185">Reference proteome</keyword>
<evidence type="ECO:0000313" key="2">
    <source>
        <dbReference type="EMBL" id="KAF2433694.1"/>
    </source>
</evidence>
<dbReference type="OrthoDB" id="4828117at2759"/>
<feature type="compositionally biased region" description="Basic residues" evidence="1">
    <location>
        <begin position="100"/>
        <end position="109"/>
    </location>
</feature>
<organism evidence="2 3">
    <name type="scientific">Tothia fuscella</name>
    <dbReference type="NCBI Taxonomy" id="1048955"/>
    <lineage>
        <taxon>Eukaryota</taxon>
        <taxon>Fungi</taxon>
        <taxon>Dikarya</taxon>
        <taxon>Ascomycota</taxon>
        <taxon>Pezizomycotina</taxon>
        <taxon>Dothideomycetes</taxon>
        <taxon>Pleosporomycetidae</taxon>
        <taxon>Venturiales</taxon>
        <taxon>Cylindrosympodiaceae</taxon>
        <taxon>Tothia</taxon>
    </lineage>
</organism>
<sequence length="142" mass="15104">MVNWKSLESYERLLAAIVAANGGKVDFKLVAHYYGEGATYDAIEGRFRKAKKDAAALAEEAKDRPVPKSRSDKPASTVSPPRKKAANGNGVKSGRVTKSTPRKGAKGKFQHGSDEEDDSEGGGSSVKSPIKKEPSPTSEVEA</sequence>
<name>A0A9P4NYX9_9PEZI</name>
<dbReference type="EMBL" id="MU007019">
    <property type="protein sequence ID" value="KAF2433694.1"/>
    <property type="molecule type" value="Genomic_DNA"/>
</dbReference>
<gene>
    <name evidence="2" type="ORF">EJ08DRAFT_676492</name>
</gene>
<dbReference type="AlphaFoldDB" id="A0A9P4NYX9"/>
<comment type="caution">
    <text evidence="2">The sequence shown here is derived from an EMBL/GenBank/DDBJ whole genome shotgun (WGS) entry which is preliminary data.</text>
</comment>
<proteinExistence type="predicted"/>
<feature type="region of interest" description="Disordered" evidence="1">
    <location>
        <begin position="51"/>
        <end position="142"/>
    </location>
</feature>
<dbReference type="Proteomes" id="UP000800235">
    <property type="component" value="Unassembled WGS sequence"/>
</dbReference>
<protein>
    <submittedName>
        <fullName evidence="2">Uncharacterized protein</fullName>
    </submittedName>
</protein>
<evidence type="ECO:0000313" key="3">
    <source>
        <dbReference type="Proteomes" id="UP000800235"/>
    </source>
</evidence>